<comment type="caution">
    <text evidence="4">The sequence shown here is derived from an EMBL/GenBank/DDBJ whole genome shotgun (WGS) entry which is preliminary data.</text>
</comment>
<gene>
    <name evidence="4" type="primary">TIC32-1</name>
    <name evidence="4" type="ORF">CSHISOI_07917</name>
</gene>
<dbReference type="InterPro" id="IPR002347">
    <property type="entry name" value="SDR_fam"/>
</dbReference>
<evidence type="ECO:0000256" key="2">
    <source>
        <dbReference type="ARBA" id="ARBA00023002"/>
    </source>
</evidence>
<evidence type="ECO:0000313" key="5">
    <source>
        <dbReference type="Proteomes" id="UP000326340"/>
    </source>
</evidence>
<comment type="similarity">
    <text evidence="1">Belongs to the short-chain dehydrogenases/reductases (SDR) family.</text>
</comment>
<dbReference type="AlphaFoldDB" id="A0A5Q4BLU8"/>
<dbReference type="OrthoDB" id="191139at2759"/>
<dbReference type="PANTHER" id="PTHR24320">
    <property type="entry name" value="RETINOL DEHYDROGENASE"/>
    <property type="match status" value="1"/>
</dbReference>
<evidence type="ECO:0000313" key="4">
    <source>
        <dbReference type="EMBL" id="TQN67534.1"/>
    </source>
</evidence>
<accession>A0A5Q4BLU8</accession>
<protein>
    <submittedName>
        <fullName evidence="4">Short-chain dehydrogenase TIC 32</fullName>
    </submittedName>
</protein>
<keyword evidence="5" id="KW-1185">Reference proteome</keyword>
<dbReference type="Pfam" id="PF00106">
    <property type="entry name" value="adh_short"/>
    <property type="match status" value="1"/>
</dbReference>
<feature type="compositionally biased region" description="Polar residues" evidence="3">
    <location>
        <begin position="1"/>
        <end position="15"/>
    </location>
</feature>
<dbReference type="InterPro" id="IPR036291">
    <property type="entry name" value="NAD(P)-bd_dom_sf"/>
</dbReference>
<name>A0A5Q4BLU8_9PEZI</name>
<dbReference type="Gene3D" id="3.40.50.720">
    <property type="entry name" value="NAD(P)-binding Rossmann-like Domain"/>
    <property type="match status" value="1"/>
</dbReference>
<keyword evidence="2" id="KW-0560">Oxidoreductase</keyword>
<evidence type="ECO:0000256" key="3">
    <source>
        <dbReference type="SAM" id="MobiDB-lite"/>
    </source>
</evidence>
<dbReference type="Proteomes" id="UP000326340">
    <property type="component" value="Unassembled WGS sequence"/>
</dbReference>
<dbReference type="PANTHER" id="PTHR24320:SF283">
    <property type="entry name" value="RETINOL DEHYDROGENASE 11"/>
    <property type="match status" value="1"/>
</dbReference>
<organism evidence="4 5">
    <name type="scientific">Colletotrichum shisoi</name>
    <dbReference type="NCBI Taxonomy" id="2078593"/>
    <lineage>
        <taxon>Eukaryota</taxon>
        <taxon>Fungi</taxon>
        <taxon>Dikarya</taxon>
        <taxon>Ascomycota</taxon>
        <taxon>Pezizomycotina</taxon>
        <taxon>Sordariomycetes</taxon>
        <taxon>Hypocreomycetidae</taxon>
        <taxon>Glomerellales</taxon>
        <taxon>Glomerellaceae</taxon>
        <taxon>Colletotrichum</taxon>
        <taxon>Colletotrichum destructivum species complex</taxon>
    </lineage>
</organism>
<feature type="region of interest" description="Disordered" evidence="3">
    <location>
        <begin position="1"/>
        <end position="26"/>
    </location>
</feature>
<reference evidence="4 5" key="1">
    <citation type="journal article" date="2019" name="Sci. Rep.">
        <title>Colletotrichum shisoi sp. nov., an anthracnose pathogen of Perilla frutescens in Japan: molecular phylogenetic, morphological and genomic evidence.</title>
        <authorList>
            <person name="Gan P."/>
            <person name="Tsushima A."/>
            <person name="Hiroyama R."/>
            <person name="Narusaka M."/>
            <person name="Takano Y."/>
            <person name="Narusaka Y."/>
            <person name="Kawaradani M."/>
            <person name="Damm U."/>
            <person name="Shirasu K."/>
        </authorList>
    </citation>
    <scope>NUCLEOTIDE SEQUENCE [LARGE SCALE GENOMIC DNA]</scope>
    <source>
        <strain evidence="4 5">PG-2018a</strain>
    </source>
</reference>
<proteinExistence type="inferred from homology"/>
<dbReference type="GO" id="GO:0016491">
    <property type="term" value="F:oxidoreductase activity"/>
    <property type="evidence" value="ECO:0007669"/>
    <property type="project" value="UniProtKB-KW"/>
</dbReference>
<dbReference type="EMBL" id="PUHP01000895">
    <property type="protein sequence ID" value="TQN67534.1"/>
    <property type="molecule type" value="Genomic_DNA"/>
</dbReference>
<dbReference type="SUPFAM" id="SSF51735">
    <property type="entry name" value="NAD(P)-binding Rossmann-fold domains"/>
    <property type="match status" value="1"/>
</dbReference>
<sequence length="438" mass="48112">MPPSPNQIQSHSTYESVPRPRRDQTRQAYTYQQAGASSTLNAWLSEADSKAPFHAVGGYRPVTTASGSGANMWGSAPAPPSSTGATYGTRYGPMAGGVEEACRAEGQNRGCVEHDVVMNLTHKRTRFPRRYVTPQRHLNTAFSPAYNQETRASELVPLYAPYIAGKTILVTGVSPGSIGDSFVEQVAVAEPAVFVLAGRSPSKCQGLVNDLATEHPEIKVKSLMLDLASFANVRKAAEEVNTWVDVPQIDVLVNNADIMAGPYKLTEDEFESQFQTNHLGHFLFTNLIMPTIRASVSPRIVNVSSSAHRLHHVRWTDYNFNEGKHYEKWKGYGQSKTANSLFSVALAERLGDHTAQNGLTAFSLCPDYGLRKADLLAGSKYMWGMGHIKAKDLDQVVATHVFAAFAPELREKNGEYPVDCHIADPRQEAVFSWARSKI</sequence>
<evidence type="ECO:0000256" key="1">
    <source>
        <dbReference type="ARBA" id="ARBA00006484"/>
    </source>
</evidence>